<proteinExistence type="predicted"/>
<protein>
    <submittedName>
        <fullName evidence="1">Uncharacterized protein</fullName>
    </submittedName>
</protein>
<reference evidence="1" key="1">
    <citation type="submission" date="2020-02" db="EMBL/GenBank/DDBJ databases">
        <authorList>
            <person name="Meier V. D."/>
        </authorList>
    </citation>
    <scope>NUCLEOTIDE SEQUENCE</scope>
    <source>
        <strain evidence="1">AVDCRST_MAG67</strain>
    </source>
</reference>
<dbReference type="EMBL" id="CADCVQ010000163">
    <property type="protein sequence ID" value="CAA9529013.1"/>
    <property type="molecule type" value="Genomic_DNA"/>
</dbReference>
<name>A0A6J4TPR4_9ACTN</name>
<accession>A0A6J4TPR4</accession>
<evidence type="ECO:0000313" key="1">
    <source>
        <dbReference type="EMBL" id="CAA9529013.1"/>
    </source>
</evidence>
<dbReference type="AlphaFoldDB" id="A0A6J4TPR4"/>
<gene>
    <name evidence="1" type="ORF">AVDCRST_MAG67-3953</name>
</gene>
<sequence length="47" mass="4996">MDAPARQDAAEYVVSIPRGVPDELHAAGGRRILATKAPARACARPIR</sequence>
<organism evidence="1">
    <name type="scientific">uncultured Solirubrobacteraceae bacterium</name>
    <dbReference type="NCBI Taxonomy" id="1162706"/>
    <lineage>
        <taxon>Bacteria</taxon>
        <taxon>Bacillati</taxon>
        <taxon>Actinomycetota</taxon>
        <taxon>Thermoleophilia</taxon>
        <taxon>Solirubrobacterales</taxon>
        <taxon>Solirubrobacteraceae</taxon>
        <taxon>environmental samples</taxon>
    </lineage>
</organism>